<dbReference type="HOGENOM" id="CLU_015166_3_4_1"/>
<name>B3RT39_TRIAD</name>
<dbReference type="RefSeq" id="XP_002110621.1">
    <property type="nucleotide sequence ID" value="XM_002110585.1"/>
</dbReference>
<evidence type="ECO:0000256" key="7">
    <source>
        <dbReference type="ARBA" id="ARBA00022989"/>
    </source>
</evidence>
<feature type="repeat" description="Solcar" evidence="10">
    <location>
        <begin position="101"/>
        <end position="211"/>
    </location>
</feature>
<dbReference type="GO" id="GO:0015813">
    <property type="term" value="P:L-glutamate transmembrane transport"/>
    <property type="evidence" value="ECO:0000318"/>
    <property type="project" value="GO_Central"/>
</dbReference>
<evidence type="ECO:0000256" key="5">
    <source>
        <dbReference type="ARBA" id="ARBA00022737"/>
    </source>
</evidence>
<dbReference type="GO" id="GO:0005313">
    <property type="term" value="F:L-glutamate transmembrane transporter activity"/>
    <property type="evidence" value="ECO:0000318"/>
    <property type="project" value="GO_Central"/>
</dbReference>
<dbReference type="GeneID" id="6752371"/>
<evidence type="ECO:0000256" key="2">
    <source>
        <dbReference type="ARBA" id="ARBA00006375"/>
    </source>
</evidence>
<accession>B3RT39</accession>
<feature type="repeat" description="Solcar" evidence="10">
    <location>
        <begin position="219"/>
        <end position="308"/>
    </location>
</feature>
<keyword evidence="6" id="KW-0999">Mitochondrion inner membrane</keyword>
<evidence type="ECO:0000256" key="4">
    <source>
        <dbReference type="ARBA" id="ARBA00022692"/>
    </source>
</evidence>
<dbReference type="eggNOG" id="KOG0750">
    <property type="taxonomic scope" value="Eukaryota"/>
</dbReference>
<evidence type="ECO:0000256" key="6">
    <source>
        <dbReference type="ARBA" id="ARBA00022792"/>
    </source>
</evidence>
<keyword evidence="7 12" id="KW-1133">Transmembrane helix</keyword>
<dbReference type="InterPro" id="IPR002067">
    <property type="entry name" value="MCP"/>
</dbReference>
<dbReference type="STRING" id="10228.B3RT39"/>
<gene>
    <name evidence="13" type="ORF">TRIADDRAFT_22811</name>
</gene>
<dbReference type="CTD" id="6752371"/>
<feature type="repeat" description="Solcar" evidence="10">
    <location>
        <begin position="5"/>
        <end position="93"/>
    </location>
</feature>
<dbReference type="SUPFAM" id="SSF103506">
    <property type="entry name" value="Mitochondrial carrier"/>
    <property type="match status" value="1"/>
</dbReference>
<keyword evidence="14" id="KW-1185">Reference proteome</keyword>
<comment type="subcellular location">
    <subcellularLocation>
        <location evidence="1">Mitochondrion inner membrane</location>
        <topology evidence="1">Multi-pass membrane protein</topology>
    </subcellularLocation>
</comment>
<protein>
    <submittedName>
        <fullName evidence="13">Uncharacterized protein</fullName>
    </submittedName>
</protein>
<organism evidence="13 14">
    <name type="scientific">Trichoplax adhaerens</name>
    <name type="common">Trichoplax reptans</name>
    <dbReference type="NCBI Taxonomy" id="10228"/>
    <lineage>
        <taxon>Eukaryota</taxon>
        <taxon>Metazoa</taxon>
        <taxon>Placozoa</taxon>
        <taxon>Uniplacotomia</taxon>
        <taxon>Trichoplacea</taxon>
        <taxon>Trichoplacidae</taxon>
        <taxon>Trichoplax</taxon>
    </lineage>
</organism>
<evidence type="ECO:0000313" key="13">
    <source>
        <dbReference type="EMBL" id="EDV26625.1"/>
    </source>
</evidence>
<dbReference type="GO" id="GO:0005743">
    <property type="term" value="C:mitochondrial inner membrane"/>
    <property type="evidence" value="ECO:0007669"/>
    <property type="project" value="UniProtKB-SubCell"/>
</dbReference>
<dbReference type="PROSITE" id="PS50920">
    <property type="entry name" value="SOLCAR"/>
    <property type="match status" value="3"/>
</dbReference>
<dbReference type="OrthoDB" id="2382881at2759"/>
<reference evidence="13 14" key="1">
    <citation type="journal article" date="2008" name="Nature">
        <title>The Trichoplax genome and the nature of placozoans.</title>
        <authorList>
            <person name="Srivastava M."/>
            <person name="Begovic E."/>
            <person name="Chapman J."/>
            <person name="Putnam N.H."/>
            <person name="Hellsten U."/>
            <person name="Kawashima T."/>
            <person name="Kuo A."/>
            <person name="Mitros T."/>
            <person name="Salamov A."/>
            <person name="Carpenter M.L."/>
            <person name="Signorovitch A.Y."/>
            <person name="Moreno M.A."/>
            <person name="Kamm K."/>
            <person name="Grimwood J."/>
            <person name="Schmutz J."/>
            <person name="Shapiro H."/>
            <person name="Grigoriev I.V."/>
            <person name="Buss L.W."/>
            <person name="Schierwater B."/>
            <person name="Dellaporta S.L."/>
            <person name="Rokhsar D.S."/>
        </authorList>
    </citation>
    <scope>NUCLEOTIDE SEQUENCE [LARGE SCALE GENOMIC DNA]</scope>
    <source>
        <strain evidence="13 14">Grell-BS-1999</strain>
    </source>
</reference>
<evidence type="ECO:0000256" key="8">
    <source>
        <dbReference type="ARBA" id="ARBA00023128"/>
    </source>
</evidence>
<evidence type="ECO:0000256" key="9">
    <source>
        <dbReference type="ARBA" id="ARBA00023136"/>
    </source>
</evidence>
<dbReference type="Pfam" id="PF00153">
    <property type="entry name" value="Mito_carr"/>
    <property type="match status" value="3"/>
</dbReference>
<evidence type="ECO:0000256" key="3">
    <source>
        <dbReference type="ARBA" id="ARBA00022448"/>
    </source>
</evidence>
<dbReference type="PRINTS" id="PR00926">
    <property type="entry name" value="MITOCARRIER"/>
</dbReference>
<evidence type="ECO:0000313" key="14">
    <source>
        <dbReference type="Proteomes" id="UP000009022"/>
    </source>
</evidence>
<dbReference type="Proteomes" id="UP000009022">
    <property type="component" value="Unassembled WGS sequence"/>
</dbReference>
<dbReference type="InterPro" id="IPR018108">
    <property type="entry name" value="MCP_transmembrane"/>
</dbReference>
<dbReference type="InterPro" id="IPR023395">
    <property type="entry name" value="MCP_dom_sf"/>
</dbReference>
<dbReference type="PANTHER" id="PTHR45678">
    <property type="entry name" value="MITOCHONDRIAL 2-OXODICARBOXYLATE CARRIER 1-RELATED"/>
    <property type="match status" value="1"/>
</dbReference>
<dbReference type="FunFam" id="1.50.40.10:FF:000101">
    <property type="entry name" value="SLC (SoLute Carrier) homolog"/>
    <property type="match status" value="1"/>
</dbReference>
<dbReference type="PANTHER" id="PTHR45678:SF5">
    <property type="entry name" value="AT03939P-RELATED"/>
    <property type="match status" value="1"/>
</dbReference>
<keyword evidence="5" id="KW-0677">Repeat</keyword>
<dbReference type="Gene3D" id="1.50.40.10">
    <property type="entry name" value="Mitochondrial carrier domain"/>
    <property type="match status" value="1"/>
</dbReference>
<keyword evidence="8" id="KW-0496">Mitochondrion</keyword>
<evidence type="ECO:0000256" key="12">
    <source>
        <dbReference type="SAM" id="Phobius"/>
    </source>
</evidence>
<feature type="transmembrane region" description="Helical" evidence="12">
    <location>
        <begin position="261"/>
        <end position="281"/>
    </location>
</feature>
<dbReference type="GO" id="GO:0043490">
    <property type="term" value="P:malate-aspartate shuttle"/>
    <property type="evidence" value="ECO:0000318"/>
    <property type="project" value="GO_Central"/>
</dbReference>
<keyword evidence="4 10" id="KW-0812">Transmembrane</keyword>
<keyword evidence="3 11" id="KW-0813">Transport</keyword>
<proteinExistence type="inferred from homology"/>
<dbReference type="EMBL" id="DS985243">
    <property type="protein sequence ID" value="EDV26625.1"/>
    <property type="molecule type" value="Genomic_DNA"/>
</dbReference>
<keyword evidence="9 10" id="KW-0472">Membrane</keyword>
<dbReference type="AlphaFoldDB" id="B3RT39"/>
<dbReference type="InParanoid" id="B3RT39"/>
<sequence>MFFLSSFTPRFLNGAIAGTVAVTCTYPLDLVKTRMQEQRSHSQRMYRNMLDCFIKVGRSEGFRGLYKGYAVNIVLINPEKAVKLAVNDELRHIFKGNRKTIPIAAEMAAGAGAGFCQVIITCPMEFLKIHMQMAGKAVAQPGSQLFNYLSSNRKTAAAFADSKRPSALKFAIGELRNKGISGIYRGLGATWMRDIPFSLIYFPAFAHFNKMGTRENGKVPWQHSILAGCLAGSIATVSVNPCDVIKTRLQALDKDTGKARYSGIVDCLLTILFLGTVAAFFKGCTPRIIVISPLFGIANTVYLLGVAERLLGRDYVPPV</sequence>
<dbReference type="PhylomeDB" id="B3RT39"/>
<comment type="similarity">
    <text evidence="2 11">Belongs to the mitochondrial carrier (TC 2.A.29) family.</text>
</comment>
<evidence type="ECO:0000256" key="10">
    <source>
        <dbReference type="PROSITE-ProRule" id="PRU00282"/>
    </source>
</evidence>
<dbReference type="GO" id="GO:0015183">
    <property type="term" value="F:L-aspartate transmembrane transporter activity"/>
    <property type="evidence" value="ECO:0000318"/>
    <property type="project" value="GO_Central"/>
</dbReference>
<feature type="transmembrane region" description="Helical" evidence="12">
    <location>
        <begin position="287"/>
        <end position="307"/>
    </location>
</feature>
<evidence type="ECO:0000256" key="1">
    <source>
        <dbReference type="ARBA" id="ARBA00004448"/>
    </source>
</evidence>
<dbReference type="FunCoup" id="B3RT39">
    <property type="interactions" value="286"/>
</dbReference>
<dbReference type="OMA" id="CTRRIMR"/>
<dbReference type="GO" id="GO:0015810">
    <property type="term" value="P:aspartate transmembrane transport"/>
    <property type="evidence" value="ECO:0000318"/>
    <property type="project" value="GO_Central"/>
</dbReference>
<dbReference type="KEGG" id="tad:TRIADDRAFT_22811"/>
<evidence type="ECO:0000256" key="11">
    <source>
        <dbReference type="RuleBase" id="RU000488"/>
    </source>
</evidence>
<dbReference type="InterPro" id="IPR051028">
    <property type="entry name" value="Mito_Solute_Carrier"/>
</dbReference>